<evidence type="ECO:0008006" key="3">
    <source>
        <dbReference type="Google" id="ProtNLM"/>
    </source>
</evidence>
<evidence type="ECO:0000313" key="1">
    <source>
        <dbReference type="EMBL" id="CAB3710935.1"/>
    </source>
</evidence>
<dbReference type="Pfam" id="PF14253">
    <property type="entry name" value="AbiH"/>
    <property type="match status" value="1"/>
</dbReference>
<protein>
    <recommendedName>
        <fullName evidence="3">Bacteriophage abortive infection AbiH</fullName>
    </recommendedName>
</protein>
<gene>
    <name evidence="1" type="ORF">LMG3441_03125</name>
</gene>
<reference evidence="1 2" key="1">
    <citation type="submission" date="2020-04" db="EMBL/GenBank/DDBJ databases">
        <authorList>
            <person name="De Canck E."/>
        </authorList>
    </citation>
    <scope>NUCLEOTIDE SEQUENCE [LARGE SCALE GENOMIC DNA]</scope>
    <source>
        <strain evidence="1 2">LMG 3441</strain>
    </source>
</reference>
<accession>A0A6S7A4G1</accession>
<dbReference type="InterPro" id="IPR025935">
    <property type="entry name" value="AbiH"/>
</dbReference>
<sequence>MKPTQLFIIGNGFDLWHGIPSSYGSFKTYAKLRDRLLFQSVEEYLPAGEEWNELESALAGVDVVNIIDDLGQFMPSYGDEDWTDAGHGDFQYEVQQLVERLSIQLRAVFGQWVRTLPVPTPATATKRLQGIDLDAAFLTFNYTATLEDLYGVPNAHVLHIHGQAKDLDKDLVLGHAWNPAERSSLNDVPDIEDMDTRLMEANDILDGYFSEMFKPSDELIREHHAFFEGLDKIEVVRVLGHSLSDVDYPYFKALLKTPSIANAHWWVACRSESEHQSKVARLAEFGLDARQVSTGPWPTSP</sequence>
<dbReference type="Proteomes" id="UP000494269">
    <property type="component" value="Unassembled WGS sequence"/>
</dbReference>
<keyword evidence="2" id="KW-1185">Reference proteome</keyword>
<proteinExistence type="predicted"/>
<name>A0A6S7A4G1_9BURK</name>
<dbReference type="AlphaFoldDB" id="A0A6S7A4G1"/>
<organism evidence="1 2">
    <name type="scientific">Achromobacter kerstersii</name>
    <dbReference type="NCBI Taxonomy" id="1353890"/>
    <lineage>
        <taxon>Bacteria</taxon>
        <taxon>Pseudomonadati</taxon>
        <taxon>Pseudomonadota</taxon>
        <taxon>Betaproteobacteria</taxon>
        <taxon>Burkholderiales</taxon>
        <taxon>Alcaligenaceae</taxon>
        <taxon>Achromobacter</taxon>
    </lineage>
</organism>
<evidence type="ECO:0000313" key="2">
    <source>
        <dbReference type="Proteomes" id="UP000494269"/>
    </source>
</evidence>
<dbReference type="EMBL" id="CADIJQ010000004">
    <property type="protein sequence ID" value="CAB3710935.1"/>
    <property type="molecule type" value="Genomic_DNA"/>
</dbReference>
<dbReference type="RefSeq" id="WP_175170263.1">
    <property type="nucleotide sequence ID" value="NZ_CADIJQ010000004.1"/>
</dbReference>